<dbReference type="InterPro" id="IPR015814">
    <property type="entry name" value="Pgluconate_DH_NAD-bd_C"/>
</dbReference>
<evidence type="ECO:0000313" key="2">
    <source>
        <dbReference type="EMBL" id="MPM16016.1"/>
    </source>
</evidence>
<reference evidence="2" key="1">
    <citation type="submission" date="2019-08" db="EMBL/GenBank/DDBJ databases">
        <authorList>
            <person name="Kucharzyk K."/>
            <person name="Murdoch R.W."/>
            <person name="Higgins S."/>
            <person name="Loffler F."/>
        </authorList>
    </citation>
    <scope>NUCLEOTIDE SEQUENCE</scope>
</reference>
<dbReference type="EMBL" id="VSSQ01002536">
    <property type="protein sequence ID" value="MPM16016.1"/>
    <property type="molecule type" value="Genomic_DNA"/>
</dbReference>
<dbReference type="Gene3D" id="1.10.1040.10">
    <property type="entry name" value="N-(1-d-carboxylethyl)-l-norvaline Dehydrogenase, domain 2"/>
    <property type="match status" value="1"/>
</dbReference>
<proteinExistence type="predicted"/>
<dbReference type="InterPro" id="IPR008927">
    <property type="entry name" value="6-PGluconate_DH-like_C_sf"/>
</dbReference>
<gene>
    <name evidence="2" type="ORF">SDC9_62390</name>
</gene>
<dbReference type="Pfam" id="PF09130">
    <property type="entry name" value="DUF1932"/>
    <property type="match status" value="1"/>
</dbReference>
<dbReference type="AlphaFoldDB" id="A0A644XIH4"/>
<accession>A0A644XIH4</accession>
<dbReference type="SUPFAM" id="SSF48179">
    <property type="entry name" value="6-phosphogluconate dehydrogenase C-terminal domain-like"/>
    <property type="match status" value="1"/>
</dbReference>
<evidence type="ECO:0000259" key="1">
    <source>
        <dbReference type="Pfam" id="PF09130"/>
    </source>
</evidence>
<protein>
    <recommendedName>
        <fullName evidence="1">Phosphogluconate dehydrogenase NAD-binding putative C-terminal domain-containing protein</fullName>
    </recommendedName>
</protein>
<organism evidence="2">
    <name type="scientific">bioreactor metagenome</name>
    <dbReference type="NCBI Taxonomy" id="1076179"/>
    <lineage>
        <taxon>unclassified sequences</taxon>
        <taxon>metagenomes</taxon>
        <taxon>ecological metagenomes</taxon>
    </lineage>
</organism>
<sequence>MIAADLVHAERRAFEVGESVELMKDLGIEPIMAEAVIRRLKKSAALGTREELGGVPPKSLPEVYEIWRTKGHC</sequence>
<name>A0A644XIH4_9ZZZZ</name>
<feature type="domain" description="Phosphogluconate dehydrogenase NAD-binding putative C-terminal" evidence="1">
    <location>
        <begin position="5"/>
        <end position="41"/>
    </location>
</feature>
<dbReference type="InterPro" id="IPR013328">
    <property type="entry name" value="6PGD_dom2"/>
</dbReference>
<comment type="caution">
    <text evidence="2">The sequence shown here is derived from an EMBL/GenBank/DDBJ whole genome shotgun (WGS) entry which is preliminary data.</text>
</comment>